<evidence type="ECO:0000256" key="3">
    <source>
        <dbReference type="ARBA" id="ARBA00022832"/>
    </source>
</evidence>
<dbReference type="GO" id="GO:0005739">
    <property type="term" value="C:mitochondrion"/>
    <property type="evidence" value="ECO:0007669"/>
    <property type="project" value="TreeGrafter"/>
</dbReference>
<dbReference type="GO" id="GO:0006635">
    <property type="term" value="P:fatty acid beta-oxidation"/>
    <property type="evidence" value="ECO:0007669"/>
    <property type="project" value="TreeGrafter"/>
</dbReference>
<dbReference type="InterPro" id="IPR029045">
    <property type="entry name" value="ClpP/crotonase-like_dom_sf"/>
</dbReference>
<dbReference type="CDD" id="cd06558">
    <property type="entry name" value="crotonase-like"/>
    <property type="match status" value="1"/>
</dbReference>
<name>A0A9W4WYI8_9GLOM</name>
<gene>
    <name evidence="9" type="ORF">FWILDA_LOCUS5932</name>
</gene>
<evidence type="ECO:0000256" key="8">
    <source>
        <dbReference type="SAM" id="Phobius"/>
    </source>
</evidence>
<evidence type="ECO:0000256" key="1">
    <source>
        <dbReference type="ARBA" id="ARBA00005254"/>
    </source>
</evidence>
<dbReference type="InterPro" id="IPR001753">
    <property type="entry name" value="Enoyl-CoA_hydra/iso"/>
</dbReference>
<keyword evidence="8" id="KW-0812">Transmembrane</keyword>
<evidence type="ECO:0000256" key="7">
    <source>
        <dbReference type="RuleBase" id="RU003707"/>
    </source>
</evidence>
<dbReference type="EMBL" id="CAMKVN010001021">
    <property type="protein sequence ID" value="CAI2173133.1"/>
    <property type="molecule type" value="Genomic_DNA"/>
</dbReference>
<dbReference type="Gene3D" id="1.10.12.10">
    <property type="entry name" value="Lyase 2-enoyl-coa Hydratase, Chain A, domain 2"/>
    <property type="match status" value="1"/>
</dbReference>
<evidence type="ECO:0000313" key="10">
    <source>
        <dbReference type="Proteomes" id="UP001153678"/>
    </source>
</evidence>
<accession>A0A9W4WYI8</accession>
<keyword evidence="5" id="KW-0456">Lyase</keyword>
<comment type="caution">
    <text evidence="9">The sequence shown here is derived from an EMBL/GenBank/DDBJ whole genome shotgun (WGS) entry which is preliminary data.</text>
</comment>
<dbReference type="InterPro" id="IPR014748">
    <property type="entry name" value="Enoyl-CoA_hydra_C"/>
</dbReference>
<dbReference type="FunFam" id="3.90.226.10:FF:000019">
    <property type="entry name" value="Enoyl-CoA hydratase, mitochondrial"/>
    <property type="match status" value="1"/>
</dbReference>
<evidence type="ECO:0000256" key="2">
    <source>
        <dbReference type="ARBA" id="ARBA00012076"/>
    </source>
</evidence>
<dbReference type="Gene3D" id="3.90.226.10">
    <property type="entry name" value="2-enoyl-CoA Hydratase, Chain A, domain 1"/>
    <property type="match status" value="1"/>
</dbReference>
<dbReference type="Proteomes" id="UP001153678">
    <property type="component" value="Unassembled WGS sequence"/>
</dbReference>
<dbReference type="SUPFAM" id="SSF52096">
    <property type="entry name" value="ClpP/crotonase"/>
    <property type="match status" value="1"/>
</dbReference>
<evidence type="ECO:0000256" key="4">
    <source>
        <dbReference type="ARBA" id="ARBA00023098"/>
    </source>
</evidence>
<organism evidence="9 10">
    <name type="scientific">Funneliformis geosporum</name>
    <dbReference type="NCBI Taxonomy" id="1117311"/>
    <lineage>
        <taxon>Eukaryota</taxon>
        <taxon>Fungi</taxon>
        <taxon>Fungi incertae sedis</taxon>
        <taxon>Mucoromycota</taxon>
        <taxon>Glomeromycotina</taxon>
        <taxon>Glomeromycetes</taxon>
        <taxon>Glomerales</taxon>
        <taxon>Glomeraceae</taxon>
        <taxon>Funneliformis</taxon>
    </lineage>
</organism>
<evidence type="ECO:0000256" key="5">
    <source>
        <dbReference type="ARBA" id="ARBA00023239"/>
    </source>
</evidence>
<dbReference type="InterPro" id="IPR018376">
    <property type="entry name" value="Enoyl-CoA_hyd/isom_CS"/>
</dbReference>
<dbReference type="OrthoDB" id="2018133at2759"/>
<sequence>MAHINTNFRIKENDSSSKFILYLTTISFVVTYIRTYPEVIIQKNFKNTHQLKDHNAELLERILCNRREDEVSFFLRILGYDKYNIMNVLYSLTSELNPKLDFVLRLLFQRSSQYRIPDFIINIDKITSYFLIANFFNEEMFTFVRPLNRGSKATRFLIASNNAKFSTFGALQKGHANSQTHYNNILTESHGKVGLITLNRPKALNALSSDLFHEVNDALLKYDDDSNIGAIVITGNERAFAAGADIKEMSDQTFAQVYKSNFLGHWGKINDIKKPTIAAVNGFALGGGCELAMCCDVIYAGEKATFGQPEIKLGIIPGAGGTQRLVRAIGKSKAMEIVLSGRNFSAQEAERWGLVSKILPIDKVLDEAIKLGQEIANLSQPAVQAAKESINAAFELSLKEGCHFERRLFQSLFSLNDQKEGMSAFVEKREAKWTND</sequence>
<dbReference type="AlphaFoldDB" id="A0A9W4WYI8"/>
<dbReference type="FunFam" id="1.10.12.10:FF:000001">
    <property type="entry name" value="Probable enoyl-CoA hydratase, mitochondrial"/>
    <property type="match status" value="1"/>
</dbReference>
<evidence type="ECO:0000313" key="9">
    <source>
        <dbReference type="EMBL" id="CAI2173133.1"/>
    </source>
</evidence>
<dbReference type="PANTHER" id="PTHR11941:SF54">
    <property type="entry name" value="ENOYL-COA HYDRATASE, MITOCHONDRIAL"/>
    <property type="match status" value="1"/>
</dbReference>
<comment type="similarity">
    <text evidence="1 7">Belongs to the enoyl-CoA hydratase/isomerase family.</text>
</comment>
<dbReference type="EC" id="4.2.1.17" evidence="2"/>
<keyword evidence="4" id="KW-0443">Lipid metabolism</keyword>
<feature type="transmembrane region" description="Helical" evidence="8">
    <location>
        <begin position="19"/>
        <end position="37"/>
    </location>
</feature>
<dbReference type="GO" id="GO:0004300">
    <property type="term" value="F:enoyl-CoA hydratase activity"/>
    <property type="evidence" value="ECO:0007669"/>
    <property type="project" value="UniProtKB-EC"/>
</dbReference>
<protein>
    <recommendedName>
        <fullName evidence="6">Probable enoyl-CoA hydratase, mitochondrial</fullName>
        <ecNumber evidence="2">4.2.1.17</ecNumber>
    </recommendedName>
</protein>
<dbReference type="PANTHER" id="PTHR11941">
    <property type="entry name" value="ENOYL-COA HYDRATASE-RELATED"/>
    <property type="match status" value="1"/>
</dbReference>
<proteinExistence type="inferred from homology"/>
<dbReference type="Pfam" id="PF00378">
    <property type="entry name" value="ECH_1"/>
    <property type="match status" value="1"/>
</dbReference>
<reference evidence="9" key="1">
    <citation type="submission" date="2022-08" db="EMBL/GenBank/DDBJ databases">
        <authorList>
            <person name="Kallberg Y."/>
            <person name="Tangrot J."/>
            <person name="Rosling A."/>
        </authorList>
    </citation>
    <scope>NUCLEOTIDE SEQUENCE</scope>
    <source>
        <strain evidence="9">Wild A</strain>
    </source>
</reference>
<keyword evidence="8" id="KW-0472">Membrane</keyword>
<keyword evidence="3" id="KW-0276">Fatty acid metabolism</keyword>
<dbReference type="PROSITE" id="PS00166">
    <property type="entry name" value="ENOYL_COA_HYDRATASE"/>
    <property type="match status" value="1"/>
</dbReference>
<evidence type="ECO:0000256" key="6">
    <source>
        <dbReference type="ARBA" id="ARBA00073937"/>
    </source>
</evidence>
<keyword evidence="8" id="KW-1133">Transmembrane helix</keyword>
<keyword evidence="10" id="KW-1185">Reference proteome</keyword>